<evidence type="ECO:0000313" key="3">
    <source>
        <dbReference type="Proteomes" id="UP000738349"/>
    </source>
</evidence>
<gene>
    <name evidence="2" type="ORF">EDB81DRAFT_399090</name>
</gene>
<evidence type="ECO:0000256" key="1">
    <source>
        <dbReference type="SAM" id="MobiDB-lite"/>
    </source>
</evidence>
<dbReference type="Proteomes" id="UP000738349">
    <property type="component" value="Unassembled WGS sequence"/>
</dbReference>
<sequence length="658" mass="72332">MQSAQSPPPPQSQPEVEAPVPAPAAAPIAPPAPASAPTLASAPGPLLPPPPPPPQPLTPQSEFSVRPTLPDRNVTAANIEDSYVRFILYCNPAIPLAADTASLREAFNNPPRSGGKCFKTFAIYELVCKFYKKEIRTWGDLTTRLGVEPPDPLKDESAQRVAQYGVRLKKWMNSMHIRAFFEYLRDVPNDYWTKVPTDPNPLSQPVRGGVALEDDMALRALFPHMRPKRGRKRPIDDESVNSPAHKPYPSPSVAYDDFRQGGGGALQVPVDPRAYNTPWTPSDTVQQMPLTRWPQSAITPNTRGSFWDDALEPRSAVTPTRPRLSSQRRGVKNVSSAWRPGVVDAGARIRGRPPMPRSPADGPFPPLPPLQQIMPSPSSTPHPHPHPTPCDGPRPARPSISLQVPERPSGSVRLASPQPVVVINGTDNADRPALTTPQPYQMNGRTNFAEAAIEGMVPGNQDKFLRSEDIPMFYFERAEDRTNIDAITGYLTRSMLEADWLDLHGEPAHSPSMDEIIALVHTTIETMYKTAASPQAFLINLAAISGGGMLLSSTMRVFRLGIEGKTARYRCDWEYGFGSFRGQYTMEQQVPLAMFPDLSQEDDGAGPATADGKPVALTPKEWQAKYHQLLVNIQIKDRELIDLRARVVDSLRSGSPTE</sequence>
<proteinExistence type="predicted"/>
<dbReference type="InterPro" id="IPR018562">
    <property type="entry name" value="ARS-binding_2"/>
</dbReference>
<dbReference type="GO" id="GO:0003688">
    <property type="term" value="F:DNA replication origin binding"/>
    <property type="evidence" value="ECO:0007669"/>
    <property type="project" value="TreeGrafter"/>
</dbReference>
<accession>A0A9P9FA37</accession>
<feature type="region of interest" description="Disordered" evidence="1">
    <location>
        <begin position="225"/>
        <end position="253"/>
    </location>
</feature>
<feature type="compositionally biased region" description="Pro residues" evidence="1">
    <location>
        <begin position="1"/>
        <end position="12"/>
    </location>
</feature>
<protein>
    <submittedName>
        <fullName evidence="2">ARS binding protein 2-domain-containing protein</fullName>
    </submittedName>
</protein>
<dbReference type="AlphaFoldDB" id="A0A9P9FA37"/>
<comment type="caution">
    <text evidence="2">The sequence shown here is derived from an EMBL/GenBank/DDBJ whole genome shotgun (WGS) entry which is preliminary data.</text>
</comment>
<organism evidence="2 3">
    <name type="scientific">Dactylonectria macrodidyma</name>
    <dbReference type="NCBI Taxonomy" id="307937"/>
    <lineage>
        <taxon>Eukaryota</taxon>
        <taxon>Fungi</taxon>
        <taxon>Dikarya</taxon>
        <taxon>Ascomycota</taxon>
        <taxon>Pezizomycotina</taxon>
        <taxon>Sordariomycetes</taxon>
        <taxon>Hypocreomycetidae</taxon>
        <taxon>Hypocreales</taxon>
        <taxon>Nectriaceae</taxon>
        <taxon>Dactylonectria</taxon>
    </lineage>
</organism>
<dbReference type="PANTHER" id="PTHR42048">
    <property type="entry name" value="ARS-BINDING PROTEIN 2"/>
    <property type="match status" value="1"/>
</dbReference>
<feature type="compositionally biased region" description="Pro residues" evidence="1">
    <location>
        <begin position="378"/>
        <end position="396"/>
    </location>
</feature>
<feature type="region of interest" description="Disordered" evidence="1">
    <location>
        <begin position="1"/>
        <end position="67"/>
    </location>
</feature>
<dbReference type="PANTHER" id="PTHR42048:SF1">
    <property type="entry name" value="ARS-BINDING PROTEIN 2"/>
    <property type="match status" value="1"/>
</dbReference>
<evidence type="ECO:0000313" key="2">
    <source>
        <dbReference type="EMBL" id="KAH7156762.1"/>
    </source>
</evidence>
<feature type="compositionally biased region" description="Pro residues" evidence="1">
    <location>
        <begin position="20"/>
        <end position="34"/>
    </location>
</feature>
<feature type="region of interest" description="Disordered" evidence="1">
    <location>
        <begin position="346"/>
        <end position="442"/>
    </location>
</feature>
<feature type="compositionally biased region" description="Pro residues" evidence="1">
    <location>
        <begin position="353"/>
        <end position="369"/>
    </location>
</feature>
<feature type="compositionally biased region" description="Low complexity" evidence="1">
    <location>
        <begin position="35"/>
        <end position="44"/>
    </location>
</feature>
<name>A0A9P9FA37_9HYPO</name>
<reference evidence="2" key="1">
    <citation type="journal article" date="2021" name="Nat. Commun.">
        <title>Genetic determinants of endophytism in the Arabidopsis root mycobiome.</title>
        <authorList>
            <person name="Mesny F."/>
            <person name="Miyauchi S."/>
            <person name="Thiergart T."/>
            <person name="Pickel B."/>
            <person name="Atanasova L."/>
            <person name="Karlsson M."/>
            <person name="Huettel B."/>
            <person name="Barry K.W."/>
            <person name="Haridas S."/>
            <person name="Chen C."/>
            <person name="Bauer D."/>
            <person name="Andreopoulos W."/>
            <person name="Pangilinan J."/>
            <person name="LaButti K."/>
            <person name="Riley R."/>
            <person name="Lipzen A."/>
            <person name="Clum A."/>
            <person name="Drula E."/>
            <person name="Henrissat B."/>
            <person name="Kohler A."/>
            <person name="Grigoriev I.V."/>
            <person name="Martin F.M."/>
            <person name="Hacquard S."/>
        </authorList>
    </citation>
    <scope>NUCLEOTIDE SEQUENCE</scope>
    <source>
        <strain evidence="2">MPI-CAGE-AT-0147</strain>
    </source>
</reference>
<dbReference type="EMBL" id="JAGMUV010000005">
    <property type="protein sequence ID" value="KAH7156762.1"/>
    <property type="molecule type" value="Genomic_DNA"/>
</dbReference>
<keyword evidence="3" id="KW-1185">Reference proteome</keyword>
<dbReference type="Pfam" id="PF09441">
    <property type="entry name" value="Abp2"/>
    <property type="match status" value="1"/>
</dbReference>
<feature type="compositionally biased region" description="Pro residues" evidence="1">
    <location>
        <begin position="45"/>
        <end position="57"/>
    </location>
</feature>
<dbReference type="OrthoDB" id="2104370at2759"/>